<evidence type="ECO:0000313" key="3">
    <source>
        <dbReference type="EMBL" id="KAK7285821.1"/>
    </source>
</evidence>
<keyword evidence="4" id="KW-1185">Reference proteome</keyword>
<keyword evidence="2" id="KW-0472">Membrane</keyword>
<dbReference type="AlphaFoldDB" id="A0AAN9ITI3"/>
<sequence>MESKRKSRPEERESDGGEREEKPKEGGVDVGRRLPGVLGSDGLTRRGGVGVGVCLVRTCSDGVGFASTGSARSTEGCWCRPDLLRGGTSLFLSSSFLLLLCALFLLLVLFFGLKLLMYKRRGVFFREDNGSCEEDDRSRGGSDRHRFGFGKLVGLVGSGRVGSRDS</sequence>
<reference evidence="3 4" key="1">
    <citation type="submission" date="2024-01" db="EMBL/GenBank/DDBJ databases">
        <title>The genomes of 5 underutilized Papilionoideae crops provide insights into root nodulation and disease resistance.</title>
        <authorList>
            <person name="Yuan L."/>
        </authorList>
    </citation>
    <scope>NUCLEOTIDE SEQUENCE [LARGE SCALE GENOMIC DNA]</scope>
    <source>
        <strain evidence="3">LY-2023</strain>
        <tissue evidence="3">Leaf</tissue>
    </source>
</reference>
<keyword evidence="2" id="KW-0812">Transmembrane</keyword>
<feature type="transmembrane region" description="Helical" evidence="2">
    <location>
        <begin position="90"/>
        <end position="116"/>
    </location>
</feature>
<accession>A0AAN9ITI3</accession>
<gene>
    <name evidence="3" type="ORF">RJT34_20602</name>
</gene>
<dbReference type="EMBL" id="JAYKXN010000005">
    <property type="protein sequence ID" value="KAK7285821.1"/>
    <property type="molecule type" value="Genomic_DNA"/>
</dbReference>
<dbReference type="Proteomes" id="UP001359559">
    <property type="component" value="Unassembled WGS sequence"/>
</dbReference>
<protein>
    <recommendedName>
        <fullName evidence="5">Transmembrane protein</fullName>
    </recommendedName>
</protein>
<evidence type="ECO:0008006" key="5">
    <source>
        <dbReference type="Google" id="ProtNLM"/>
    </source>
</evidence>
<feature type="compositionally biased region" description="Basic and acidic residues" evidence="1">
    <location>
        <begin position="1"/>
        <end position="32"/>
    </location>
</feature>
<feature type="region of interest" description="Disordered" evidence="1">
    <location>
        <begin position="1"/>
        <end position="36"/>
    </location>
</feature>
<comment type="caution">
    <text evidence="3">The sequence shown here is derived from an EMBL/GenBank/DDBJ whole genome shotgun (WGS) entry which is preliminary data.</text>
</comment>
<keyword evidence="2" id="KW-1133">Transmembrane helix</keyword>
<name>A0AAN9ITI3_CLITE</name>
<evidence type="ECO:0000256" key="1">
    <source>
        <dbReference type="SAM" id="MobiDB-lite"/>
    </source>
</evidence>
<organism evidence="3 4">
    <name type="scientific">Clitoria ternatea</name>
    <name type="common">Butterfly pea</name>
    <dbReference type="NCBI Taxonomy" id="43366"/>
    <lineage>
        <taxon>Eukaryota</taxon>
        <taxon>Viridiplantae</taxon>
        <taxon>Streptophyta</taxon>
        <taxon>Embryophyta</taxon>
        <taxon>Tracheophyta</taxon>
        <taxon>Spermatophyta</taxon>
        <taxon>Magnoliopsida</taxon>
        <taxon>eudicotyledons</taxon>
        <taxon>Gunneridae</taxon>
        <taxon>Pentapetalae</taxon>
        <taxon>rosids</taxon>
        <taxon>fabids</taxon>
        <taxon>Fabales</taxon>
        <taxon>Fabaceae</taxon>
        <taxon>Papilionoideae</taxon>
        <taxon>50 kb inversion clade</taxon>
        <taxon>NPAAA clade</taxon>
        <taxon>indigoferoid/millettioid clade</taxon>
        <taxon>Phaseoleae</taxon>
        <taxon>Clitoria</taxon>
    </lineage>
</organism>
<evidence type="ECO:0000313" key="4">
    <source>
        <dbReference type="Proteomes" id="UP001359559"/>
    </source>
</evidence>
<evidence type="ECO:0000256" key="2">
    <source>
        <dbReference type="SAM" id="Phobius"/>
    </source>
</evidence>
<proteinExistence type="predicted"/>